<accession>A0AAV7RZ58</accession>
<feature type="compositionally biased region" description="Polar residues" evidence="1">
    <location>
        <begin position="144"/>
        <end position="154"/>
    </location>
</feature>
<comment type="caution">
    <text evidence="2">The sequence shown here is derived from an EMBL/GenBank/DDBJ whole genome shotgun (WGS) entry which is preliminary data.</text>
</comment>
<dbReference type="Proteomes" id="UP001066276">
    <property type="component" value="Chromosome 5"/>
</dbReference>
<evidence type="ECO:0000313" key="3">
    <source>
        <dbReference type="Proteomes" id="UP001066276"/>
    </source>
</evidence>
<feature type="region of interest" description="Disordered" evidence="1">
    <location>
        <begin position="142"/>
        <end position="164"/>
    </location>
</feature>
<gene>
    <name evidence="2" type="ORF">NDU88_008962</name>
</gene>
<keyword evidence="3" id="KW-1185">Reference proteome</keyword>
<dbReference type="EMBL" id="JANPWB010000009">
    <property type="protein sequence ID" value="KAJ1156238.1"/>
    <property type="molecule type" value="Genomic_DNA"/>
</dbReference>
<organism evidence="2 3">
    <name type="scientific">Pleurodeles waltl</name>
    <name type="common">Iberian ribbed newt</name>
    <dbReference type="NCBI Taxonomy" id="8319"/>
    <lineage>
        <taxon>Eukaryota</taxon>
        <taxon>Metazoa</taxon>
        <taxon>Chordata</taxon>
        <taxon>Craniata</taxon>
        <taxon>Vertebrata</taxon>
        <taxon>Euteleostomi</taxon>
        <taxon>Amphibia</taxon>
        <taxon>Batrachia</taxon>
        <taxon>Caudata</taxon>
        <taxon>Salamandroidea</taxon>
        <taxon>Salamandridae</taxon>
        <taxon>Pleurodelinae</taxon>
        <taxon>Pleurodeles</taxon>
    </lineage>
</organism>
<sequence>MTPGPARLVPACMPRAPTLSDPASVSPQDPAPDWPQTPADSVVSGSAPPSPTQMAACPKFPTSGLNAVEFLNSMYSLFARTSGIAVHPSAPYGPPMFIPMAPNAIPLTSMLALPCFDLVLRYMTPWTALLPLVSPEPLVPDTTPPVSLSKSTPETKALRYPMPH</sequence>
<reference evidence="2" key="1">
    <citation type="journal article" date="2022" name="bioRxiv">
        <title>Sequencing and chromosome-scale assembly of the giantPleurodeles waltlgenome.</title>
        <authorList>
            <person name="Brown T."/>
            <person name="Elewa A."/>
            <person name="Iarovenko S."/>
            <person name="Subramanian E."/>
            <person name="Araus A.J."/>
            <person name="Petzold A."/>
            <person name="Susuki M."/>
            <person name="Suzuki K.-i.T."/>
            <person name="Hayashi T."/>
            <person name="Toyoda A."/>
            <person name="Oliveira C."/>
            <person name="Osipova E."/>
            <person name="Leigh N.D."/>
            <person name="Simon A."/>
            <person name="Yun M.H."/>
        </authorList>
    </citation>
    <scope>NUCLEOTIDE SEQUENCE</scope>
    <source>
        <strain evidence="2">20211129_DDA</strain>
        <tissue evidence="2">Liver</tissue>
    </source>
</reference>
<feature type="region of interest" description="Disordered" evidence="1">
    <location>
        <begin position="1"/>
        <end position="50"/>
    </location>
</feature>
<dbReference type="AlphaFoldDB" id="A0AAV7RZ58"/>
<name>A0AAV7RZ58_PLEWA</name>
<proteinExistence type="predicted"/>
<protein>
    <submittedName>
        <fullName evidence="2">Uncharacterized protein</fullName>
    </submittedName>
</protein>
<evidence type="ECO:0000256" key="1">
    <source>
        <dbReference type="SAM" id="MobiDB-lite"/>
    </source>
</evidence>
<evidence type="ECO:0000313" key="2">
    <source>
        <dbReference type="EMBL" id="KAJ1156238.1"/>
    </source>
</evidence>